<evidence type="ECO:0000313" key="9">
    <source>
        <dbReference type="Proteomes" id="UP001058124"/>
    </source>
</evidence>
<proteinExistence type="inferred from homology"/>
<feature type="domain" description="Fimbrial-type adhesion" evidence="6">
    <location>
        <begin position="174"/>
        <end position="313"/>
    </location>
</feature>
<comment type="similarity">
    <text evidence="2">Belongs to the fimbrial protein family.</text>
</comment>
<evidence type="ECO:0000259" key="6">
    <source>
        <dbReference type="Pfam" id="PF00419"/>
    </source>
</evidence>
<keyword evidence="4" id="KW-0281">Fimbrium</keyword>
<dbReference type="Gene3D" id="2.60.40.3310">
    <property type="match status" value="1"/>
</dbReference>
<evidence type="ECO:0000256" key="3">
    <source>
        <dbReference type="ARBA" id="ARBA00022729"/>
    </source>
</evidence>
<feature type="domain" description="MrkD-like receptor binding" evidence="7">
    <location>
        <begin position="34"/>
        <end position="152"/>
    </location>
</feature>
<evidence type="ECO:0008006" key="10">
    <source>
        <dbReference type="Google" id="ProtNLM"/>
    </source>
</evidence>
<feature type="signal peptide" evidence="5">
    <location>
        <begin position="1"/>
        <end position="22"/>
    </location>
</feature>
<dbReference type="PANTHER" id="PTHR33420:SF12">
    <property type="entry name" value="FIMBRIN-LIKE PROTEIN FIMI-RELATED"/>
    <property type="match status" value="1"/>
</dbReference>
<dbReference type="PANTHER" id="PTHR33420">
    <property type="entry name" value="FIMBRIAL SUBUNIT ELFA-RELATED"/>
    <property type="match status" value="1"/>
</dbReference>
<evidence type="ECO:0000259" key="7">
    <source>
        <dbReference type="Pfam" id="PF22003"/>
    </source>
</evidence>
<reference evidence="8" key="1">
    <citation type="submission" date="2022-06" db="EMBL/GenBank/DDBJ databases">
        <title>Draft genome sequences of Leminorella grimontii str. JCM5902.</title>
        <authorList>
            <person name="Wakabayashi Y."/>
            <person name="Kojima K."/>
        </authorList>
    </citation>
    <scope>NUCLEOTIDE SEQUENCE</scope>
    <source>
        <strain evidence="8">JCM 5902</strain>
    </source>
</reference>
<dbReference type="Proteomes" id="UP001058124">
    <property type="component" value="Unassembled WGS sequence"/>
</dbReference>
<keyword evidence="9" id="KW-1185">Reference proteome</keyword>
<sequence length="313" mass="34017">MKHLRQLGMFIILLGFLSNVHASCYKGGDFIKTISFGNVIVQRDMPIGSTIASVVTGDYNGGKTMAGCTTDWTYRWERSQWPMLSDLGNKIYLTNLPGVGIRLTNTASGFVLPYDEAFYANEYVILTGNGIKAELIKIGDITGGALDSGRLARASVANQFYFADLHLTGVNNITSVACSVTTPAVNVPLGQRNKSEFSGIGSGTVWQDVNIMLDCNKDARINVRIDAIADRSGLPGVLAIDEQPGDMKAGGIGIQLYYRPDNKPVVFSQETFYYQSLYGGQEIVKLKARYCQTEANIIPGNANGTATFTLSYK</sequence>
<dbReference type="SUPFAM" id="SSF49401">
    <property type="entry name" value="Bacterial adhesins"/>
    <property type="match status" value="1"/>
</dbReference>
<evidence type="ECO:0000313" key="8">
    <source>
        <dbReference type="EMBL" id="GKX56016.1"/>
    </source>
</evidence>
<feature type="chain" id="PRO_5043831610" description="Type 1 fimbrial protein" evidence="5">
    <location>
        <begin position="23"/>
        <end position="313"/>
    </location>
</feature>
<keyword evidence="3 5" id="KW-0732">Signal</keyword>
<comment type="caution">
    <text evidence="8">The sequence shown here is derived from an EMBL/GenBank/DDBJ whole genome shotgun (WGS) entry which is preliminary data.</text>
</comment>
<name>A0AAV5N1M2_9GAMM</name>
<evidence type="ECO:0000256" key="1">
    <source>
        <dbReference type="ARBA" id="ARBA00004561"/>
    </source>
</evidence>
<dbReference type="InterPro" id="IPR050263">
    <property type="entry name" value="Bact_Fimbrial_Adh_Pro"/>
</dbReference>
<organism evidence="8 9">
    <name type="scientific">Leminorella grimontii</name>
    <dbReference type="NCBI Taxonomy" id="82981"/>
    <lineage>
        <taxon>Bacteria</taxon>
        <taxon>Pseudomonadati</taxon>
        <taxon>Pseudomonadota</taxon>
        <taxon>Gammaproteobacteria</taxon>
        <taxon>Enterobacterales</taxon>
        <taxon>Budviciaceae</taxon>
        <taxon>Leminorella</taxon>
    </lineage>
</organism>
<protein>
    <recommendedName>
        <fullName evidence="10">Type 1 fimbrial protein</fullName>
    </recommendedName>
</protein>
<dbReference type="GO" id="GO:0009289">
    <property type="term" value="C:pilus"/>
    <property type="evidence" value="ECO:0007669"/>
    <property type="project" value="UniProtKB-SubCell"/>
</dbReference>
<evidence type="ECO:0000256" key="4">
    <source>
        <dbReference type="ARBA" id="ARBA00023263"/>
    </source>
</evidence>
<dbReference type="InterPro" id="IPR036937">
    <property type="entry name" value="Adhesion_dom_fimbrial_sf"/>
</dbReference>
<dbReference type="InterPro" id="IPR008966">
    <property type="entry name" value="Adhesion_dom_sf"/>
</dbReference>
<dbReference type="InterPro" id="IPR000259">
    <property type="entry name" value="Adhesion_dom_fimbrial"/>
</dbReference>
<comment type="subcellular location">
    <subcellularLocation>
        <location evidence="1">Fimbrium</location>
    </subcellularLocation>
</comment>
<accession>A0AAV5N1M2</accession>
<evidence type="ECO:0000256" key="2">
    <source>
        <dbReference type="ARBA" id="ARBA00006671"/>
    </source>
</evidence>
<dbReference type="Pfam" id="PF22003">
    <property type="entry name" value="MrkDrd"/>
    <property type="match status" value="1"/>
</dbReference>
<dbReference type="Pfam" id="PF00419">
    <property type="entry name" value="Fimbrial"/>
    <property type="match status" value="1"/>
</dbReference>
<dbReference type="InterPro" id="IPR054160">
    <property type="entry name" value="MrkD_recept-bd"/>
</dbReference>
<gene>
    <name evidence="8" type="ORF">SOASR030_21280</name>
</gene>
<dbReference type="GO" id="GO:0043709">
    <property type="term" value="P:cell adhesion involved in single-species biofilm formation"/>
    <property type="evidence" value="ECO:0007669"/>
    <property type="project" value="TreeGrafter"/>
</dbReference>
<dbReference type="AlphaFoldDB" id="A0AAV5N1M2"/>
<dbReference type="EMBL" id="BRLH01000004">
    <property type="protein sequence ID" value="GKX56016.1"/>
    <property type="molecule type" value="Genomic_DNA"/>
</dbReference>
<dbReference type="Gene3D" id="2.60.40.1090">
    <property type="entry name" value="Fimbrial-type adhesion domain"/>
    <property type="match status" value="1"/>
</dbReference>
<dbReference type="RefSeq" id="WP_027274426.1">
    <property type="nucleotide sequence ID" value="NZ_BRLH01000004.1"/>
</dbReference>
<evidence type="ECO:0000256" key="5">
    <source>
        <dbReference type="SAM" id="SignalP"/>
    </source>
</evidence>